<dbReference type="GO" id="GO:0042802">
    <property type="term" value="F:identical protein binding"/>
    <property type="evidence" value="ECO:0007669"/>
    <property type="project" value="UniProtKB-ARBA"/>
</dbReference>
<accession>A0A2N7VE12</accession>
<dbReference type="InterPro" id="IPR011006">
    <property type="entry name" value="CheY-like_superfamily"/>
</dbReference>
<evidence type="ECO:0000313" key="13">
    <source>
        <dbReference type="Proteomes" id="UP000235616"/>
    </source>
</evidence>
<sequence length="232" mass="25904">MSESTITVVLIEDDKAIRRFVQASLESENVRVIEAELGRRGLSLAASARPDLVIVDLGLPDIDGADLIRQLRDWSSVPVIVLSARTREEEKVAALDAGADDYLTKPFGVAELLARIRAQLRRRNRGASGDASTLRFGSVEVDFEMRTVQRDGEPVHLTPIEYRLLVSLARHAGRVLTHRQLLQEVWGPSRVDSAHYLRIYMGHLRQKLERDPAQPEHIVTETGVGYRLVGAL</sequence>
<evidence type="ECO:0000256" key="5">
    <source>
        <dbReference type="ARBA" id="ARBA00023015"/>
    </source>
</evidence>
<keyword evidence="3 8" id="KW-0597">Phosphoprotein</keyword>
<feature type="domain" description="Response regulatory" evidence="10">
    <location>
        <begin position="7"/>
        <end position="120"/>
    </location>
</feature>
<dbReference type="Gene3D" id="3.40.50.2300">
    <property type="match status" value="1"/>
</dbReference>
<dbReference type="PANTHER" id="PTHR48111">
    <property type="entry name" value="REGULATOR OF RPOS"/>
    <property type="match status" value="1"/>
</dbReference>
<keyword evidence="13" id="KW-1185">Reference proteome</keyword>
<evidence type="ECO:0000256" key="6">
    <source>
        <dbReference type="ARBA" id="ARBA00023125"/>
    </source>
</evidence>
<evidence type="ECO:0000256" key="3">
    <source>
        <dbReference type="ARBA" id="ARBA00022553"/>
    </source>
</evidence>
<dbReference type="GO" id="GO:0005829">
    <property type="term" value="C:cytosol"/>
    <property type="evidence" value="ECO:0007669"/>
    <property type="project" value="TreeGrafter"/>
</dbReference>
<evidence type="ECO:0000259" key="10">
    <source>
        <dbReference type="PROSITE" id="PS50110"/>
    </source>
</evidence>
<dbReference type="GO" id="GO:0045893">
    <property type="term" value="P:positive regulation of DNA-templated transcription"/>
    <property type="evidence" value="ECO:0007669"/>
    <property type="project" value="UniProtKB-ARBA"/>
</dbReference>
<comment type="subcellular location">
    <subcellularLocation>
        <location evidence="1">Cytoplasm</location>
    </subcellularLocation>
</comment>
<evidence type="ECO:0000256" key="8">
    <source>
        <dbReference type="PROSITE-ProRule" id="PRU00169"/>
    </source>
</evidence>
<protein>
    <submittedName>
        <fullName evidence="12">DNA-binding response regulator</fullName>
    </submittedName>
</protein>
<dbReference type="SMART" id="SM00448">
    <property type="entry name" value="REC"/>
    <property type="match status" value="1"/>
</dbReference>
<dbReference type="EMBL" id="PNYA01000032">
    <property type="protein sequence ID" value="PMS15367.1"/>
    <property type="molecule type" value="Genomic_DNA"/>
</dbReference>
<evidence type="ECO:0000313" key="12">
    <source>
        <dbReference type="EMBL" id="PMS15367.1"/>
    </source>
</evidence>
<dbReference type="InterPro" id="IPR036388">
    <property type="entry name" value="WH-like_DNA-bd_sf"/>
</dbReference>
<feature type="DNA-binding region" description="OmpR/PhoB-type" evidence="9">
    <location>
        <begin position="131"/>
        <end position="230"/>
    </location>
</feature>
<dbReference type="GO" id="GO:0000156">
    <property type="term" value="F:phosphorelay response regulator activity"/>
    <property type="evidence" value="ECO:0007669"/>
    <property type="project" value="TreeGrafter"/>
</dbReference>
<dbReference type="GO" id="GO:0000987">
    <property type="term" value="F:cis-regulatory region sequence-specific DNA binding"/>
    <property type="evidence" value="ECO:0007669"/>
    <property type="project" value="UniProtKB-ARBA"/>
</dbReference>
<dbReference type="GO" id="GO:0032993">
    <property type="term" value="C:protein-DNA complex"/>
    <property type="evidence" value="ECO:0007669"/>
    <property type="project" value="TreeGrafter"/>
</dbReference>
<dbReference type="Gene3D" id="6.10.250.690">
    <property type="match status" value="1"/>
</dbReference>
<feature type="modified residue" description="4-aspartylphosphate" evidence="8">
    <location>
        <position position="56"/>
    </location>
</feature>
<evidence type="ECO:0000256" key="4">
    <source>
        <dbReference type="ARBA" id="ARBA00023012"/>
    </source>
</evidence>
<keyword evidence="6 9" id="KW-0238">DNA-binding</keyword>
<dbReference type="SMART" id="SM00862">
    <property type="entry name" value="Trans_reg_C"/>
    <property type="match status" value="1"/>
</dbReference>
<gene>
    <name evidence="12" type="ORF">C0Z18_27275</name>
</gene>
<keyword evidence="5" id="KW-0805">Transcription regulation</keyword>
<keyword evidence="4" id="KW-0902">Two-component regulatory system</keyword>
<dbReference type="PROSITE" id="PS51755">
    <property type="entry name" value="OMPR_PHOB"/>
    <property type="match status" value="1"/>
</dbReference>
<dbReference type="InterPro" id="IPR001789">
    <property type="entry name" value="Sig_transdc_resp-reg_receiver"/>
</dbReference>
<dbReference type="OrthoDB" id="9802426at2"/>
<dbReference type="InterPro" id="IPR039420">
    <property type="entry name" value="WalR-like"/>
</dbReference>
<dbReference type="CDD" id="cd00383">
    <property type="entry name" value="trans_reg_C"/>
    <property type="match status" value="1"/>
</dbReference>
<keyword evidence="7" id="KW-0804">Transcription</keyword>
<comment type="caution">
    <text evidence="12">The sequence shown here is derived from an EMBL/GenBank/DDBJ whole genome shotgun (WGS) entry which is preliminary data.</text>
</comment>
<dbReference type="PROSITE" id="PS50110">
    <property type="entry name" value="RESPONSE_REGULATORY"/>
    <property type="match status" value="1"/>
</dbReference>
<name>A0A2N7VE12_9BURK</name>
<dbReference type="Pfam" id="PF00486">
    <property type="entry name" value="Trans_reg_C"/>
    <property type="match status" value="1"/>
</dbReference>
<dbReference type="InterPro" id="IPR001867">
    <property type="entry name" value="OmpR/PhoB-type_DNA-bd"/>
</dbReference>
<organism evidence="12 13">
    <name type="scientific">Trinickia dabaoshanensis</name>
    <dbReference type="NCBI Taxonomy" id="564714"/>
    <lineage>
        <taxon>Bacteria</taxon>
        <taxon>Pseudomonadati</taxon>
        <taxon>Pseudomonadota</taxon>
        <taxon>Betaproteobacteria</taxon>
        <taxon>Burkholderiales</taxon>
        <taxon>Burkholderiaceae</taxon>
        <taxon>Trinickia</taxon>
    </lineage>
</organism>
<evidence type="ECO:0000256" key="2">
    <source>
        <dbReference type="ARBA" id="ARBA00022490"/>
    </source>
</evidence>
<evidence type="ECO:0000256" key="7">
    <source>
        <dbReference type="ARBA" id="ARBA00023163"/>
    </source>
</evidence>
<feature type="domain" description="OmpR/PhoB-type" evidence="11">
    <location>
        <begin position="131"/>
        <end position="230"/>
    </location>
</feature>
<dbReference type="CDD" id="cd17620">
    <property type="entry name" value="REC_OmpR_KdpE-like"/>
    <property type="match status" value="1"/>
</dbReference>
<dbReference type="RefSeq" id="WP_102648561.1">
    <property type="nucleotide sequence ID" value="NZ_PNYA01000032.1"/>
</dbReference>
<reference evidence="12 13" key="1">
    <citation type="submission" date="2018-01" db="EMBL/GenBank/DDBJ databases">
        <title>Whole genome analyses suggest that Burkholderia sensu lato contains two further novel genera in the rhizoxinica-symbiotica group Mycetohabitans gen. nov., and Trinickia gen. nov.: implications for the evolution of diazotrophy and nodulation in the Burkholderiaceae.</title>
        <authorList>
            <person name="Estrada-de los Santos P."/>
            <person name="Palmer M."/>
            <person name="Chavez-Ramirez B."/>
            <person name="Beukes C."/>
            <person name="Steenkamp E.T."/>
            <person name="Hirsch A.M."/>
            <person name="Manyaka P."/>
            <person name="Maluk M."/>
            <person name="Lafos M."/>
            <person name="Crook M."/>
            <person name="Gross E."/>
            <person name="Simon M.F."/>
            <person name="Bueno dos Reis Junior F."/>
            <person name="Poole P.S."/>
            <person name="Venter S.N."/>
            <person name="James E.K."/>
        </authorList>
    </citation>
    <scope>NUCLEOTIDE SEQUENCE [LARGE SCALE GENOMIC DNA]</scope>
    <source>
        <strain evidence="12 13">GIMN1.004</strain>
    </source>
</reference>
<dbReference type="Pfam" id="PF00072">
    <property type="entry name" value="Response_reg"/>
    <property type="match status" value="1"/>
</dbReference>
<dbReference type="FunFam" id="3.40.50.2300:FF:000021">
    <property type="entry name" value="Two-component system response regulator KdpE"/>
    <property type="match status" value="1"/>
</dbReference>
<keyword evidence="2" id="KW-0963">Cytoplasm</keyword>
<dbReference type="PANTHER" id="PTHR48111:SF50">
    <property type="entry name" value="KDP OPERON TRANSCRIPTIONAL REGULATORY PROTEIN KDPE"/>
    <property type="match status" value="1"/>
</dbReference>
<evidence type="ECO:0000256" key="9">
    <source>
        <dbReference type="PROSITE-ProRule" id="PRU01091"/>
    </source>
</evidence>
<dbReference type="SUPFAM" id="SSF52172">
    <property type="entry name" value="CheY-like"/>
    <property type="match status" value="1"/>
</dbReference>
<dbReference type="Gene3D" id="1.10.10.10">
    <property type="entry name" value="Winged helix-like DNA-binding domain superfamily/Winged helix DNA-binding domain"/>
    <property type="match status" value="1"/>
</dbReference>
<proteinExistence type="predicted"/>
<dbReference type="AlphaFoldDB" id="A0A2N7VE12"/>
<dbReference type="Proteomes" id="UP000235616">
    <property type="component" value="Unassembled WGS sequence"/>
</dbReference>
<evidence type="ECO:0000259" key="11">
    <source>
        <dbReference type="PROSITE" id="PS51755"/>
    </source>
</evidence>
<dbReference type="FunFam" id="1.10.10.10:FF:000210">
    <property type="entry name" value="Winged-helix transcriptional response regulator KdpE"/>
    <property type="match status" value="1"/>
</dbReference>
<evidence type="ECO:0000256" key="1">
    <source>
        <dbReference type="ARBA" id="ARBA00004496"/>
    </source>
</evidence>